<reference evidence="1 2" key="1">
    <citation type="submission" date="2018-08" db="EMBL/GenBank/DDBJ databases">
        <title>A genome reference for cultivated species of the human gut microbiota.</title>
        <authorList>
            <person name="Zou Y."/>
            <person name="Xue W."/>
            <person name="Luo G."/>
        </authorList>
    </citation>
    <scope>NUCLEOTIDE SEQUENCE [LARGE SCALE GENOMIC DNA]</scope>
    <source>
        <strain evidence="1 2">OM07-9</strain>
    </source>
</reference>
<name>A0A3E4XSK1_BACUN</name>
<dbReference type="Proteomes" id="UP000261295">
    <property type="component" value="Unassembled WGS sequence"/>
</dbReference>
<accession>A0A3E4XSK1</accession>
<protein>
    <submittedName>
        <fullName evidence="1">Uncharacterized protein</fullName>
    </submittedName>
</protein>
<evidence type="ECO:0000313" key="1">
    <source>
        <dbReference type="EMBL" id="RGM58986.1"/>
    </source>
</evidence>
<evidence type="ECO:0000313" key="2">
    <source>
        <dbReference type="Proteomes" id="UP000261295"/>
    </source>
</evidence>
<organism evidence="1 2">
    <name type="scientific">Bacteroides uniformis</name>
    <dbReference type="NCBI Taxonomy" id="820"/>
    <lineage>
        <taxon>Bacteria</taxon>
        <taxon>Pseudomonadati</taxon>
        <taxon>Bacteroidota</taxon>
        <taxon>Bacteroidia</taxon>
        <taxon>Bacteroidales</taxon>
        <taxon>Bacteroidaceae</taxon>
        <taxon>Bacteroides</taxon>
    </lineage>
</organism>
<sequence>MRALYVKYSKHCALLANSFFAVRHYLLVRDYKRTDYKQKAFFKRSFNGRKDKTVFYILKMFNKNILENPSGLSLIYSNSVY</sequence>
<proteinExistence type="predicted"/>
<dbReference type="EMBL" id="QSTL01000001">
    <property type="protein sequence ID" value="RGM58986.1"/>
    <property type="molecule type" value="Genomic_DNA"/>
</dbReference>
<comment type="caution">
    <text evidence="1">The sequence shown here is derived from an EMBL/GenBank/DDBJ whole genome shotgun (WGS) entry which is preliminary data.</text>
</comment>
<gene>
    <name evidence="1" type="ORF">DXC07_02205</name>
</gene>
<dbReference type="AlphaFoldDB" id="A0A3E4XSK1"/>